<evidence type="ECO:0008006" key="2">
    <source>
        <dbReference type="Google" id="ProtNLM"/>
    </source>
</evidence>
<accession>A0A382BN43</accession>
<evidence type="ECO:0000313" key="1">
    <source>
        <dbReference type="EMBL" id="SVB15250.1"/>
    </source>
</evidence>
<protein>
    <recommendedName>
        <fullName evidence="2">Restriction endonuclease</fullName>
    </recommendedName>
</protein>
<name>A0A382BN43_9ZZZZ</name>
<reference evidence="1" key="1">
    <citation type="submission" date="2018-05" db="EMBL/GenBank/DDBJ databases">
        <authorList>
            <person name="Lanie J.A."/>
            <person name="Ng W.-L."/>
            <person name="Kazmierczak K.M."/>
            <person name="Andrzejewski T.M."/>
            <person name="Davidsen T.M."/>
            <person name="Wayne K.J."/>
            <person name="Tettelin H."/>
            <person name="Glass J.I."/>
            <person name="Rusch D."/>
            <person name="Podicherti R."/>
            <person name="Tsui H.-C.T."/>
            <person name="Winkler M.E."/>
        </authorList>
    </citation>
    <scope>NUCLEOTIDE SEQUENCE</scope>
</reference>
<dbReference type="EMBL" id="UINC01030600">
    <property type="protein sequence ID" value="SVB15250.1"/>
    <property type="molecule type" value="Genomic_DNA"/>
</dbReference>
<organism evidence="1">
    <name type="scientific">marine metagenome</name>
    <dbReference type="NCBI Taxonomy" id="408172"/>
    <lineage>
        <taxon>unclassified sequences</taxon>
        <taxon>metagenomes</taxon>
        <taxon>ecological metagenomes</taxon>
    </lineage>
</organism>
<sequence>MQAVDKLTGEGGRKVELEQILKRLAEQVAAVDRNITPTQPHYIPSIGTSSEPTIVERLISEWEKAHPEEMANVVLKKRGNGKDGCFEIKYPEAEKGSRKRLDFGFSSNSAPQGCDNQEDLEWAIEFKKINWVGGTGTDQAERAVGKLCSPYPATGPILDDALRVKKHSYGRRFAVILLSPDVHPDQLEKCKNHPKRKERWYPEKENDRIIALSNTFKKNNGIAFEAEPVLPLVEAIFDYKGIQFSRGKVRRIVDLDSHPNFSRLTIVGWEIM</sequence>
<dbReference type="AlphaFoldDB" id="A0A382BN43"/>
<proteinExistence type="predicted"/>
<gene>
    <name evidence="1" type="ORF">METZ01_LOCUS168104</name>
</gene>